<dbReference type="Gene3D" id="1.10.8.60">
    <property type="match status" value="1"/>
</dbReference>
<evidence type="ECO:0000256" key="2">
    <source>
        <dbReference type="ARBA" id="ARBA00010044"/>
    </source>
</evidence>
<dbReference type="InterPro" id="IPR000642">
    <property type="entry name" value="Peptidase_M41"/>
</dbReference>
<keyword evidence="11" id="KW-1003">Cell membrane</keyword>
<dbReference type="InterPro" id="IPR000641">
    <property type="entry name" value="CbxX/CfxQ"/>
</dbReference>
<dbReference type="SMART" id="SM00382">
    <property type="entry name" value="AAA"/>
    <property type="match status" value="1"/>
</dbReference>
<keyword evidence="8 11" id="KW-0067">ATP-binding</keyword>
<feature type="binding site" evidence="11">
    <location>
        <position position="400"/>
    </location>
    <ligand>
        <name>Zn(2+)</name>
        <dbReference type="ChEBI" id="CHEBI:29105"/>
        <note>catalytic</note>
    </ligand>
</feature>
<feature type="domain" description="AAA+ ATPase" evidence="13">
    <location>
        <begin position="164"/>
        <end position="309"/>
    </location>
</feature>
<evidence type="ECO:0000256" key="9">
    <source>
        <dbReference type="ARBA" id="ARBA00023049"/>
    </source>
</evidence>
<keyword evidence="5 11" id="KW-0547">Nucleotide-binding</keyword>
<dbReference type="Pfam" id="PF17862">
    <property type="entry name" value="AAA_lid_3"/>
    <property type="match status" value="1"/>
</dbReference>
<evidence type="ECO:0000256" key="4">
    <source>
        <dbReference type="ARBA" id="ARBA00022723"/>
    </source>
</evidence>
<dbReference type="SUPFAM" id="SSF52540">
    <property type="entry name" value="P-loop containing nucleoside triphosphate hydrolases"/>
    <property type="match status" value="1"/>
</dbReference>
<dbReference type="HAMAP" id="MF_01458">
    <property type="entry name" value="FtsH"/>
    <property type="match status" value="1"/>
</dbReference>
<dbReference type="InterPro" id="IPR037219">
    <property type="entry name" value="Peptidase_M41-like"/>
</dbReference>
<dbReference type="EC" id="3.4.24.-" evidence="11"/>
<keyword evidence="6 11" id="KW-0378">Hydrolase</keyword>
<dbReference type="PANTHER" id="PTHR23076">
    <property type="entry name" value="METALLOPROTEASE M41 FTSH"/>
    <property type="match status" value="1"/>
</dbReference>
<dbReference type="NCBIfam" id="TIGR01241">
    <property type="entry name" value="FtsH_fam"/>
    <property type="match status" value="1"/>
</dbReference>
<evidence type="ECO:0000256" key="3">
    <source>
        <dbReference type="ARBA" id="ARBA00022670"/>
    </source>
</evidence>
<keyword evidence="7 11" id="KW-0862">Zinc</keyword>
<keyword evidence="9 11" id="KW-0482">Metalloprotease</keyword>
<dbReference type="SUPFAM" id="SSF140990">
    <property type="entry name" value="FtsH protease domain-like"/>
    <property type="match status" value="1"/>
</dbReference>
<dbReference type="CDD" id="cd19501">
    <property type="entry name" value="RecA-like_FtsH"/>
    <property type="match status" value="1"/>
</dbReference>
<comment type="function">
    <text evidence="11">Acts as a processive, ATP-dependent zinc metallopeptidase for both cytoplasmic and membrane proteins. Plays a role in the quality control of integral membrane proteins.</text>
</comment>
<accession>A0ABS1DJJ9</accession>
<evidence type="ECO:0000259" key="13">
    <source>
        <dbReference type="SMART" id="SM00382"/>
    </source>
</evidence>
<feature type="binding site" evidence="11">
    <location>
        <position position="404"/>
    </location>
    <ligand>
        <name>Zn(2+)</name>
        <dbReference type="ChEBI" id="CHEBI:29105"/>
        <note>catalytic</note>
    </ligand>
</feature>
<evidence type="ECO:0000313" key="14">
    <source>
        <dbReference type="EMBL" id="MBK1670675.1"/>
    </source>
</evidence>
<dbReference type="Gene3D" id="3.40.50.300">
    <property type="entry name" value="P-loop containing nucleotide triphosphate hydrolases"/>
    <property type="match status" value="1"/>
</dbReference>
<dbReference type="Proteomes" id="UP001296873">
    <property type="component" value="Unassembled WGS sequence"/>
</dbReference>
<dbReference type="PRINTS" id="PR00819">
    <property type="entry name" value="CBXCFQXSUPER"/>
</dbReference>
<reference evidence="14 15" key="1">
    <citation type="journal article" date="2020" name="Microorganisms">
        <title>Osmotic Adaptation and Compatible Solute Biosynthesis of Phototrophic Bacteria as Revealed from Genome Analyses.</title>
        <authorList>
            <person name="Imhoff J.F."/>
            <person name="Rahn T."/>
            <person name="Kunzel S."/>
            <person name="Keller A."/>
            <person name="Neulinger S.C."/>
        </authorList>
    </citation>
    <scope>NUCLEOTIDE SEQUENCE [LARGE SCALE GENOMIC DNA]</scope>
    <source>
        <strain evidence="14 15">DSM 9895</strain>
    </source>
</reference>
<comment type="similarity">
    <text evidence="12">Belongs to the AAA ATPase family.</text>
</comment>
<feature type="binding site" evidence="11">
    <location>
        <begin position="172"/>
        <end position="179"/>
    </location>
    <ligand>
        <name>ATP</name>
        <dbReference type="ChEBI" id="CHEBI:30616"/>
    </ligand>
</feature>
<evidence type="ECO:0000256" key="6">
    <source>
        <dbReference type="ARBA" id="ARBA00022801"/>
    </source>
</evidence>
<feature type="transmembrane region" description="Helical" evidence="11">
    <location>
        <begin position="83"/>
        <end position="101"/>
    </location>
</feature>
<dbReference type="PANTHER" id="PTHR23076:SF97">
    <property type="entry name" value="ATP-DEPENDENT ZINC METALLOPROTEASE YME1L1"/>
    <property type="match status" value="1"/>
</dbReference>
<dbReference type="Pfam" id="PF00004">
    <property type="entry name" value="AAA"/>
    <property type="match status" value="1"/>
</dbReference>
<gene>
    <name evidence="11" type="primary">ftsH</name>
    <name evidence="14" type="ORF">CKO28_21890</name>
</gene>
<evidence type="ECO:0000256" key="11">
    <source>
        <dbReference type="HAMAP-Rule" id="MF_01458"/>
    </source>
</evidence>
<keyword evidence="11" id="KW-1133">Transmembrane helix</keyword>
<keyword evidence="11" id="KW-0812">Transmembrane</keyword>
<dbReference type="EMBL" id="NRRL01000108">
    <property type="protein sequence ID" value="MBK1670675.1"/>
    <property type="molecule type" value="Genomic_DNA"/>
</dbReference>
<comment type="similarity">
    <text evidence="11">In the central section; belongs to the AAA ATPase family.</text>
</comment>
<proteinExistence type="inferred from homology"/>
<sequence>MEDLAKTTQAPPEQVAYSRFLEAAKAGEIERVLIEGTVLRGEIDGQRIVAVAPEGSDDAHRLIDSGADVIARQPESGGMFSGFLSRWGPVLLIIGVMIFLYRRQQAKAGGTAAHGKSQAKLMSEEDYKVTFKDVAGAESAKEDVEEVISALRDPERFKKVGGEVPRGILLAGPPGTGKTLLARAVAGESGVPFYSVGGSAFVDMYVGVGASRVRDLFAEARKKAAKTGAKGAILFIDEIDALGKSRVAGGGGGSDERDQTLNQLLSEMDGVTRSQNLIVIAATNRPDILDPALTRPGRFDRQIQVDLPSVTERQQILKVHAKTVPLADDVDLAAQSRLTPGYSGAELRNVVNEAALFAARDNRDQVSAHHFELARDKVMVGAERRSMIMTQHEKRLVAYHEAGHALVGLKVPGNDPLHKITIVPRGRAMGVAMWMPEGDRKGYTVREAKARIAMAFGGRVAERLVFGDEEVTSGAAADIRMATSIARRMVTEWGMSEVVGPIDCTEGERDRFLGRAPKVSAACAGEVEAEVKRFVQEGQDTATQILTRGFYQLEALADALLARETLTAQEIDEVLMGECAQERMSA</sequence>
<evidence type="ECO:0000256" key="5">
    <source>
        <dbReference type="ARBA" id="ARBA00022741"/>
    </source>
</evidence>
<dbReference type="PROSITE" id="PS00674">
    <property type="entry name" value="AAA"/>
    <property type="match status" value="1"/>
</dbReference>
<feature type="binding site" evidence="11">
    <location>
        <position position="478"/>
    </location>
    <ligand>
        <name>Zn(2+)</name>
        <dbReference type="ChEBI" id="CHEBI:29105"/>
        <note>catalytic</note>
    </ligand>
</feature>
<dbReference type="Gene3D" id="1.20.58.760">
    <property type="entry name" value="Peptidase M41"/>
    <property type="match status" value="1"/>
</dbReference>
<comment type="caution">
    <text evidence="11">Lacks conserved residue(s) required for the propagation of feature annotation.</text>
</comment>
<evidence type="ECO:0000256" key="10">
    <source>
        <dbReference type="ARBA" id="ARBA00023136"/>
    </source>
</evidence>
<evidence type="ECO:0000313" key="15">
    <source>
        <dbReference type="Proteomes" id="UP001296873"/>
    </source>
</evidence>
<comment type="similarity">
    <text evidence="2 11">In the C-terminal section; belongs to the peptidase M41 family.</text>
</comment>
<keyword evidence="4 11" id="KW-0479">Metal-binding</keyword>
<dbReference type="InterPro" id="IPR005936">
    <property type="entry name" value="FtsH"/>
</dbReference>
<dbReference type="InterPro" id="IPR003593">
    <property type="entry name" value="AAA+_ATPase"/>
</dbReference>
<keyword evidence="15" id="KW-1185">Reference proteome</keyword>
<dbReference type="InterPro" id="IPR003960">
    <property type="entry name" value="ATPase_AAA_CS"/>
</dbReference>
<comment type="caution">
    <text evidence="14">The sequence shown here is derived from an EMBL/GenBank/DDBJ whole genome shotgun (WGS) entry which is preliminary data.</text>
</comment>
<protein>
    <recommendedName>
        <fullName evidence="11">ATP-dependent zinc metalloprotease FtsH</fullName>
        <ecNumber evidence="11">3.4.24.-</ecNumber>
    </recommendedName>
</protein>
<evidence type="ECO:0000256" key="7">
    <source>
        <dbReference type="ARBA" id="ARBA00022833"/>
    </source>
</evidence>
<dbReference type="Gene3D" id="3.30.720.210">
    <property type="match status" value="1"/>
</dbReference>
<evidence type="ECO:0000256" key="1">
    <source>
        <dbReference type="ARBA" id="ARBA00004370"/>
    </source>
</evidence>
<dbReference type="InterPro" id="IPR027417">
    <property type="entry name" value="P-loop_NTPase"/>
</dbReference>
<dbReference type="RefSeq" id="WP_200343119.1">
    <property type="nucleotide sequence ID" value="NZ_NRRL01000108.1"/>
</dbReference>
<dbReference type="Pfam" id="PF01434">
    <property type="entry name" value="Peptidase_M41"/>
    <property type="match status" value="1"/>
</dbReference>
<keyword evidence="10 11" id="KW-0472">Membrane</keyword>
<organism evidence="14 15">
    <name type="scientific">Rhodovibrio sodomensis</name>
    <dbReference type="NCBI Taxonomy" id="1088"/>
    <lineage>
        <taxon>Bacteria</taxon>
        <taxon>Pseudomonadati</taxon>
        <taxon>Pseudomonadota</taxon>
        <taxon>Alphaproteobacteria</taxon>
        <taxon>Rhodospirillales</taxon>
        <taxon>Rhodovibrionaceae</taxon>
        <taxon>Rhodovibrio</taxon>
    </lineage>
</organism>
<comment type="subcellular location">
    <subcellularLocation>
        <location evidence="11">Cell membrane</location>
        <topology evidence="11">Multi-pass membrane protein</topology>
        <orientation evidence="11">Cytoplasmic side</orientation>
    </subcellularLocation>
    <subcellularLocation>
        <location evidence="1">Membrane</location>
    </subcellularLocation>
</comment>
<feature type="active site" evidence="11">
    <location>
        <position position="401"/>
    </location>
</feature>
<evidence type="ECO:0000256" key="8">
    <source>
        <dbReference type="ARBA" id="ARBA00022840"/>
    </source>
</evidence>
<evidence type="ECO:0000256" key="12">
    <source>
        <dbReference type="RuleBase" id="RU003651"/>
    </source>
</evidence>
<dbReference type="InterPro" id="IPR003959">
    <property type="entry name" value="ATPase_AAA_core"/>
</dbReference>
<comment type="cofactor">
    <cofactor evidence="11">
        <name>Zn(2+)</name>
        <dbReference type="ChEBI" id="CHEBI:29105"/>
    </cofactor>
    <text evidence="11">Binds 1 zinc ion per subunit.</text>
</comment>
<comment type="subunit">
    <text evidence="11">Homohexamer.</text>
</comment>
<dbReference type="InterPro" id="IPR041569">
    <property type="entry name" value="AAA_lid_3"/>
</dbReference>
<keyword evidence="3 11" id="KW-0645">Protease</keyword>
<name>A0ABS1DJJ9_9PROT</name>